<dbReference type="GO" id="GO:0009003">
    <property type="term" value="F:signal peptidase activity"/>
    <property type="evidence" value="ECO:0007669"/>
    <property type="project" value="UniProtKB-EC"/>
</dbReference>
<dbReference type="PRINTS" id="PR00727">
    <property type="entry name" value="LEADERPTASE"/>
</dbReference>
<keyword evidence="5 6" id="KW-0378">Hydrolase</keyword>
<dbReference type="SUPFAM" id="SSF51306">
    <property type="entry name" value="LexA/Signal peptidase"/>
    <property type="match status" value="1"/>
</dbReference>
<keyword evidence="6" id="KW-1133">Transmembrane helix</keyword>
<dbReference type="InterPro" id="IPR036286">
    <property type="entry name" value="LexA/Signal_pep-like_sf"/>
</dbReference>
<evidence type="ECO:0000256" key="5">
    <source>
        <dbReference type="ARBA" id="ARBA00022801"/>
    </source>
</evidence>
<keyword evidence="6" id="KW-0472">Membrane</keyword>
<dbReference type="RefSeq" id="WP_249307327.1">
    <property type="nucleotide sequence ID" value="NZ_JACRSZ010000003.1"/>
</dbReference>
<organism evidence="8 9">
    <name type="scientific">Jingyaoa shaoxingensis</name>
    <dbReference type="NCBI Taxonomy" id="2763671"/>
    <lineage>
        <taxon>Bacteria</taxon>
        <taxon>Bacillati</taxon>
        <taxon>Bacillota</taxon>
        <taxon>Clostridia</taxon>
        <taxon>Lachnospirales</taxon>
        <taxon>Lachnospiraceae</taxon>
        <taxon>Jingyaoa</taxon>
    </lineage>
</organism>
<proteinExistence type="inferred from homology"/>
<dbReference type="Proteomes" id="UP000657421">
    <property type="component" value="Unassembled WGS sequence"/>
</dbReference>
<protein>
    <recommendedName>
        <fullName evidence="4 6">Signal peptidase I</fullName>
        <ecNumber evidence="4 6">3.4.21.89</ecNumber>
    </recommendedName>
</protein>
<evidence type="ECO:0000313" key="8">
    <source>
        <dbReference type="EMBL" id="MBC8572344.1"/>
    </source>
</evidence>
<dbReference type="CDD" id="cd06530">
    <property type="entry name" value="S26_SPase_I"/>
    <property type="match status" value="1"/>
</dbReference>
<evidence type="ECO:0000256" key="2">
    <source>
        <dbReference type="ARBA" id="ARBA00004401"/>
    </source>
</evidence>
<evidence type="ECO:0000259" key="7">
    <source>
        <dbReference type="Pfam" id="PF10502"/>
    </source>
</evidence>
<comment type="similarity">
    <text evidence="3 6">Belongs to the peptidase S26 family.</text>
</comment>
<reference evidence="8 9" key="1">
    <citation type="submission" date="2020-08" db="EMBL/GenBank/DDBJ databases">
        <title>Genome public.</title>
        <authorList>
            <person name="Liu C."/>
            <person name="Sun Q."/>
        </authorList>
    </citation>
    <scope>NUCLEOTIDE SEQUENCE [LARGE SCALE GENOMIC DNA]</scope>
    <source>
        <strain evidence="8 9">NSJ-46</strain>
    </source>
</reference>
<comment type="catalytic activity">
    <reaction evidence="1 6">
        <text>Cleavage of hydrophobic, N-terminal signal or leader sequences from secreted and periplasmic proteins.</text>
        <dbReference type="EC" id="3.4.21.89"/>
    </reaction>
</comment>
<dbReference type="EMBL" id="JACRSZ010000003">
    <property type="protein sequence ID" value="MBC8572344.1"/>
    <property type="molecule type" value="Genomic_DNA"/>
</dbReference>
<dbReference type="PANTHER" id="PTHR43390">
    <property type="entry name" value="SIGNAL PEPTIDASE I"/>
    <property type="match status" value="1"/>
</dbReference>
<keyword evidence="6" id="KW-0812">Transmembrane</keyword>
<evidence type="ECO:0000313" key="9">
    <source>
        <dbReference type="Proteomes" id="UP000657421"/>
    </source>
</evidence>
<dbReference type="Gene3D" id="2.10.109.10">
    <property type="entry name" value="Umud Fragment, subunit A"/>
    <property type="match status" value="1"/>
</dbReference>
<comment type="subcellular location">
    <subcellularLocation>
        <location evidence="2">Cell membrane</location>
        <topology evidence="2">Single-pass type II membrane protein</topology>
    </subcellularLocation>
    <subcellularLocation>
        <location evidence="6">Membrane</location>
        <topology evidence="6">Single-pass type II membrane protein</topology>
    </subcellularLocation>
</comment>
<evidence type="ECO:0000256" key="4">
    <source>
        <dbReference type="ARBA" id="ARBA00013208"/>
    </source>
</evidence>
<name>A0ABR7N7G9_9FIRM</name>
<accession>A0ABR7N7G9</accession>
<evidence type="ECO:0000256" key="3">
    <source>
        <dbReference type="ARBA" id="ARBA00009370"/>
    </source>
</evidence>
<comment type="caution">
    <text evidence="8">The sequence shown here is derived from an EMBL/GenBank/DDBJ whole genome shotgun (WGS) entry which is preliminary data.</text>
</comment>
<dbReference type="Pfam" id="PF10502">
    <property type="entry name" value="Peptidase_S26"/>
    <property type="match status" value="1"/>
</dbReference>
<dbReference type="PROSITE" id="PS00760">
    <property type="entry name" value="SPASE_I_2"/>
    <property type="match status" value="1"/>
</dbReference>
<dbReference type="NCBIfam" id="TIGR02227">
    <property type="entry name" value="sigpep_I_bact"/>
    <property type="match status" value="1"/>
</dbReference>
<keyword evidence="9" id="KW-1185">Reference proteome</keyword>
<gene>
    <name evidence="8" type="primary">lepB</name>
    <name evidence="8" type="ORF">H8716_04475</name>
</gene>
<dbReference type="InterPro" id="IPR000223">
    <property type="entry name" value="Pept_S26A_signal_pept_1"/>
</dbReference>
<dbReference type="InterPro" id="IPR019533">
    <property type="entry name" value="Peptidase_S26"/>
</dbReference>
<dbReference type="PANTHER" id="PTHR43390:SF1">
    <property type="entry name" value="CHLOROPLAST PROCESSING PEPTIDASE"/>
    <property type="match status" value="1"/>
</dbReference>
<dbReference type="EC" id="3.4.21.89" evidence="4 6"/>
<feature type="domain" description="Peptidase S26" evidence="7">
    <location>
        <begin position="28"/>
        <end position="183"/>
    </location>
</feature>
<evidence type="ECO:0000256" key="1">
    <source>
        <dbReference type="ARBA" id="ARBA00000677"/>
    </source>
</evidence>
<evidence type="ECO:0000256" key="6">
    <source>
        <dbReference type="RuleBase" id="RU362042"/>
    </source>
</evidence>
<keyword evidence="6" id="KW-0645">Protease</keyword>
<dbReference type="InterPro" id="IPR019758">
    <property type="entry name" value="Pept_S26A_signal_pept_1_CS"/>
</dbReference>
<dbReference type="InterPro" id="IPR019757">
    <property type="entry name" value="Pept_S26A_signal_pept_1_Lys-AS"/>
</dbReference>
<feature type="transmembrane region" description="Helical" evidence="6">
    <location>
        <begin position="25"/>
        <end position="47"/>
    </location>
</feature>
<dbReference type="PROSITE" id="PS00761">
    <property type="entry name" value="SPASE_I_3"/>
    <property type="match status" value="1"/>
</dbReference>
<sequence>MRREKRNPRKRQKEKKSVQEQIKSILLWIFEILVVVLAAFVLVLFFGQIRTNTGQSMEVTLSDGDHVLIDTLSYRIGSPKRNDIIAFKPNGSDTSHIYIKRVIGLPGETIQIRDGMIYINGKVYLEKTDYPAITNPGLASEEIKLGVTEYFVLGDNRNNSEDSRYADVGLVDADYIEGRVWMRILPSDSFGRIS</sequence>